<dbReference type="EMBL" id="JAVLET010000007">
    <property type="protein sequence ID" value="KAL0468465.1"/>
    <property type="molecule type" value="Genomic_DNA"/>
</dbReference>
<sequence>MGLEDFVEEVVDAVDGQDAAEQVAADKTGGDAKEDAVVDSVVNEVAEKEDIPAALLPEINNAVNDEFNKL</sequence>
<protein>
    <submittedName>
        <fullName evidence="1">Uncharacterized protein</fullName>
    </submittedName>
</protein>
<proteinExistence type="predicted"/>
<keyword evidence="2" id="KW-1185">Reference proteome</keyword>
<dbReference type="Proteomes" id="UP001451303">
    <property type="component" value="Unassembled WGS sequence"/>
</dbReference>
<evidence type="ECO:0000313" key="2">
    <source>
        <dbReference type="Proteomes" id="UP001451303"/>
    </source>
</evidence>
<reference evidence="1 2" key="1">
    <citation type="submission" date="2023-09" db="EMBL/GenBank/DDBJ databases">
        <title>Multi-omics analysis of a traditional fermented food reveals byproduct-associated fungal strains for waste-to-food upcycling.</title>
        <authorList>
            <consortium name="Lawrence Berkeley National Laboratory"/>
            <person name="Rekdal V.M."/>
            <person name="Villalobos-Escobedo J.M."/>
            <person name="Rodriguez-Valeron N."/>
            <person name="Garcia M.O."/>
            <person name="Vasquez D.P."/>
            <person name="Damayanti I."/>
            <person name="Sorensen P.M."/>
            <person name="Baidoo E.E."/>
            <person name="De Carvalho A.C."/>
            <person name="Riley R."/>
            <person name="Lipzen A."/>
            <person name="He G."/>
            <person name="Yan M."/>
            <person name="Haridas S."/>
            <person name="Daum C."/>
            <person name="Yoshinaga Y."/>
            <person name="Ng V."/>
            <person name="Grigoriev I.V."/>
            <person name="Munk R."/>
            <person name="Nuraida L."/>
            <person name="Wijaya C.H."/>
            <person name="Morales P.-C."/>
            <person name="Keasling J.D."/>
        </authorList>
    </citation>
    <scope>NUCLEOTIDE SEQUENCE [LARGE SCALE GENOMIC DNA]</scope>
    <source>
        <strain evidence="1 2">FGSC 2613</strain>
    </source>
</reference>
<name>A0ABR3D705_NEUIN</name>
<organism evidence="1 2">
    <name type="scientific">Neurospora intermedia</name>
    <dbReference type="NCBI Taxonomy" id="5142"/>
    <lineage>
        <taxon>Eukaryota</taxon>
        <taxon>Fungi</taxon>
        <taxon>Dikarya</taxon>
        <taxon>Ascomycota</taxon>
        <taxon>Pezizomycotina</taxon>
        <taxon>Sordariomycetes</taxon>
        <taxon>Sordariomycetidae</taxon>
        <taxon>Sordariales</taxon>
        <taxon>Sordariaceae</taxon>
        <taxon>Neurospora</taxon>
    </lineage>
</organism>
<accession>A0ABR3D705</accession>
<comment type="caution">
    <text evidence="1">The sequence shown here is derived from an EMBL/GenBank/DDBJ whole genome shotgun (WGS) entry which is preliminary data.</text>
</comment>
<gene>
    <name evidence="1" type="ORF">QR685DRAFT_564610</name>
</gene>
<evidence type="ECO:0000313" key="1">
    <source>
        <dbReference type="EMBL" id="KAL0468465.1"/>
    </source>
</evidence>